<dbReference type="InterPro" id="IPR008136">
    <property type="entry name" value="CinA_C"/>
</dbReference>
<protein>
    <recommendedName>
        <fullName evidence="1">CinA C-terminal domain-containing protein</fullName>
    </recommendedName>
</protein>
<reference evidence="2 3" key="1">
    <citation type="submission" date="2018-11" db="EMBL/GenBank/DDBJ databases">
        <title>Novel Erysipelotrichaceae bacterium isolated from small intestine of a swine.</title>
        <authorList>
            <person name="Kim J.S."/>
            <person name="Choe H."/>
            <person name="Lee Y.R."/>
            <person name="Kim K.M."/>
            <person name="Park D.S."/>
        </authorList>
    </citation>
    <scope>NUCLEOTIDE SEQUENCE [LARGE SCALE GENOMIC DNA]</scope>
    <source>
        <strain evidence="2 3">SG0102</strain>
    </source>
</reference>
<evidence type="ECO:0000313" key="2">
    <source>
        <dbReference type="EMBL" id="BBH26045.1"/>
    </source>
</evidence>
<accession>A0A3G9JCC5</accession>
<organism evidence="2 3">
    <name type="scientific">Intestinibaculum porci</name>
    <dbReference type="NCBI Taxonomy" id="2487118"/>
    <lineage>
        <taxon>Bacteria</taxon>
        <taxon>Bacillati</taxon>
        <taxon>Bacillota</taxon>
        <taxon>Erysipelotrichia</taxon>
        <taxon>Erysipelotrichales</taxon>
        <taxon>Erysipelotrichaceae</taxon>
        <taxon>Intestinibaculum</taxon>
    </lineage>
</organism>
<keyword evidence="3" id="KW-1185">Reference proteome</keyword>
<dbReference type="InParanoid" id="A0A3G9JCC5"/>
<dbReference type="RefSeq" id="WP_125118952.1">
    <property type="nucleotide sequence ID" value="NZ_AP019309.1"/>
</dbReference>
<feature type="domain" description="CinA C-terminal" evidence="1">
    <location>
        <begin position="4"/>
        <end position="148"/>
    </location>
</feature>
<dbReference type="AlphaFoldDB" id="A0A3G9JCC5"/>
<evidence type="ECO:0000259" key="1">
    <source>
        <dbReference type="Pfam" id="PF02464"/>
    </source>
</evidence>
<dbReference type="KEGG" id="ebm:SG0102_09790"/>
<dbReference type="EMBL" id="AP019309">
    <property type="protein sequence ID" value="BBH26045.1"/>
    <property type="molecule type" value="Genomic_DNA"/>
</dbReference>
<evidence type="ECO:0000313" key="3">
    <source>
        <dbReference type="Proteomes" id="UP000268059"/>
    </source>
</evidence>
<dbReference type="Pfam" id="PF02464">
    <property type="entry name" value="CinA"/>
    <property type="match status" value="1"/>
</dbReference>
<name>A0A3G9JCC5_9FIRM</name>
<dbReference type="OrthoDB" id="9801454at2"/>
<dbReference type="InterPro" id="IPR036653">
    <property type="entry name" value="CinA-like_C"/>
</dbReference>
<sequence length="152" mass="16540">MDELCTYLIEHNIQIASTESFTVGTFASRIGMHPGISKVYRGSVVSYQTMIKHKVLGIDQALIDHYGVVSSEIAHDMATHGKALFDSDVCISFTGNAGPDAMEGKKVGQIYIGIAAYDDVYTFAYELSGSRQEIVDQAISLGCVNLLKVLKK</sequence>
<dbReference type="NCBIfam" id="TIGR00199">
    <property type="entry name" value="PncC_domain"/>
    <property type="match status" value="1"/>
</dbReference>
<dbReference type="Gene3D" id="3.90.950.20">
    <property type="entry name" value="CinA-like"/>
    <property type="match status" value="1"/>
</dbReference>
<gene>
    <name evidence="2" type="ORF">SG0102_09790</name>
</gene>
<dbReference type="SUPFAM" id="SSF142433">
    <property type="entry name" value="CinA-like"/>
    <property type="match status" value="1"/>
</dbReference>
<proteinExistence type="predicted"/>
<dbReference type="Proteomes" id="UP000268059">
    <property type="component" value="Chromosome"/>
</dbReference>